<feature type="domain" description="HEPN" evidence="1">
    <location>
        <begin position="18"/>
        <end position="122"/>
    </location>
</feature>
<organism evidence="2 3">
    <name type="scientific">candidate division WOR-1 bacterium RIFOXYC2_FULL_41_25</name>
    <dbReference type="NCBI Taxonomy" id="1802586"/>
    <lineage>
        <taxon>Bacteria</taxon>
        <taxon>Bacillati</taxon>
        <taxon>Saganbacteria</taxon>
    </lineage>
</organism>
<sequence>MNAEIEREKTKIIAEWQQRAENDLESAGIILRESDNYDIAIYHSHQAIEKLLKAILLKQGQTFKFSHDISALFLQAFKDSSQDKRFDDIAYVNSLYPRLRYPGGDQTTKDQAEKCLQITKDFFQQAKAITLLAE</sequence>
<evidence type="ECO:0000313" key="3">
    <source>
        <dbReference type="Proteomes" id="UP000177309"/>
    </source>
</evidence>
<dbReference type="SUPFAM" id="SSF81593">
    <property type="entry name" value="Nucleotidyltransferase substrate binding subunit/domain"/>
    <property type="match status" value="1"/>
</dbReference>
<dbReference type="AlphaFoldDB" id="A0A1F4TLB0"/>
<dbReference type="InterPro" id="IPR007842">
    <property type="entry name" value="HEPN_dom"/>
</dbReference>
<name>A0A1F4TLB0_UNCSA</name>
<evidence type="ECO:0000313" key="2">
    <source>
        <dbReference type="EMBL" id="OGC32843.1"/>
    </source>
</evidence>
<dbReference type="PROSITE" id="PS50910">
    <property type="entry name" value="HEPN"/>
    <property type="match status" value="1"/>
</dbReference>
<evidence type="ECO:0000259" key="1">
    <source>
        <dbReference type="PROSITE" id="PS50910"/>
    </source>
</evidence>
<dbReference type="EMBL" id="MEUI01000044">
    <property type="protein sequence ID" value="OGC32843.1"/>
    <property type="molecule type" value="Genomic_DNA"/>
</dbReference>
<accession>A0A1F4TLB0</accession>
<dbReference type="Pfam" id="PF05168">
    <property type="entry name" value="HEPN"/>
    <property type="match status" value="1"/>
</dbReference>
<gene>
    <name evidence="2" type="ORF">A2462_06540</name>
</gene>
<proteinExistence type="predicted"/>
<protein>
    <recommendedName>
        <fullName evidence="1">HEPN domain-containing protein</fullName>
    </recommendedName>
</protein>
<dbReference type="Proteomes" id="UP000177309">
    <property type="component" value="Unassembled WGS sequence"/>
</dbReference>
<dbReference type="SMART" id="SM00748">
    <property type="entry name" value="HEPN"/>
    <property type="match status" value="1"/>
</dbReference>
<dbReference type="Gene3D" id="1.20.120.330">
    <property type="entry name" value="Nucleotidyltransferases domain 2"/>
    <property type="match status" value="1"/>
</dbReference>
<reference evidence="2 3" key="1">
    <citation type="journal article" date="2016" name="Nat. Commun.">
        <title>Thousands of microbial genomes shed light on interconnected biogeochemical processes in an aquifer system.</title>
        <authorList>
            <person name="Anantharaman K."/>
            <person name="Brown C.T."/>
            <person name="Hug L.A."/>
            <person name="Sharon I."/>
            <person name="Castelle C.J."/>
            <person name="Probst A.J."/>
            <person name="Thomas B.C."/>
            <person name="Singh A."/>
            <person name="Wilkins M.J."/>
            <person name="Karaoz U."/>
            <person name="Brodie E.L."/>
            <person name="Williams K.H."/>
            <person name="Hubbard S.S."/>
            <person name="Banfield J.F."/>
        </authorList>
    </citation>
    <scope>NUCLEOTIDE SEQUENCE [LARGE SCALE GENOMIC DNA]</scope>
</reference>
<comment type="caution">
    <text evidence="2">The sequence shown here is derived from an EMBL/GenBank/DDBJ whole genome shotgun (WGS) entry which is preliminary data.</text>
</comment>